<proteinExistence type="predicted"/>
<comment type="caution">
    <text evidence="1">The sequence shown here is derived from an EMBL/GenBank/DDBJ whole genome shotgun (WGS) entry which is preliminary data.</text>
</comment>
<reference evidence="1 2" key="1">
    <citation type="journal article" date="2014" name="Genome Biol. Evol.">
        <title>The genome of the myxosporean Thelohanellus kitauei shows adaptations to nutrient acquisition within its fish host.</title>
        <authorList>
            <person name="Yang Y."/>
            <person name="Xiong J."/>
            <person name="Zhou Z."/>
            <person name="Huo F."/>
            <person name="Miao W."/>
            <person name="Ran C."/>
            <person name="Liu Y."/>
            <person name="Zhang J."/>
            <person name="Feng J."/>
            <person name="Wang M."/>
            <person name="Wang M."/>
            <person name="Wang L."/>
            <person name="Yao B."/>
        </authorList>
    </citation>
    <scope>NUCLEOTIDE SEQUENCE [LARGE SCALE GENOMIC DNA]</scope>
    <source>
        <strain evidence="1">Wuqing</strain>
    </source>
</reference>
<evidence type="ECO:0000313" key="1">
    <source>
        <dbReference type="EMBL" id="KII67532.1"/>
    </source>
</evidence>
<dbReference type="Proteomes" id="UP000031668">
    <property type="component" value="Unassembled WGS sequence"/>
</dbReference>
<protein>
    <submittedName>
        <fullName evidence="1">Uncharacterized protein</fullName>
    </submittedName>
</protein>
<dbReference type="EMBL" id="JWZT01003140">
    <property type="protein sequence ID" value="KII67532.1"/>
    <property type="molecule type" value="Genomic_DNA"/>
</dbReference>
<accession>A0A0C2N0X3</accession>
<sequence length="131" mass="15024">MTHLRTQRMLTGVNRPDYPYTQIFATNARHMFMLWSAKACLYERRGKIPEINILVQRLIQSSMPEGSEFTTRALECYNLVCKKVKSISSGYENMDAEDIVNGMHDDLLFKTIEGTEQPRVQQAPATTSNHP</sequence>
<organism evidence="1 2">
    <name type="scientific">Thelohanellus kitauei</name>
    <name type="common">Myxosporean</name>
    <dbReference type="NCBI Taxonomy" id="669202"/>
    <lineage>
        <taxon>Eukaryota</taxon>
        <taxon>Metazoa</taxon>
        <taxon>Cnidaria</taxon>
        <taxon>Myxozoa</taxon>
        <taxon>Myxosporea</taxon>
        <taxon>Bivalvulida</taxon>
        <taxon>Platysporina</taxon>
        <taxon>Myxobolidae</taxon>
        <taxon>Thelohanellus</taxon>
    </lineage>
</organism>
<evidence type="ECO:0000313" key="2">
    <source>
        <dbReference type="Proteomes" id="UP000031668"/>
    </source>
</evidence>
<dbReference type="AlphaFoldDB" id="A0A0C2N0X3"/>
<name>A0A0C2N0X3_THEKT</name>
<gene>
    <name evidence="1" type="ORF">RF11_07610</name>
</gene>
<keyword evidence="2" id="KW-1185">Reference proteome</keyword>